<protein>
    <submittedName>
        <fullName evidence="8">TraM recognition domain-containing protein</fullName>
    </submittedName>
</protein>
<evidence type="ECO:0000256" key="4">
    <source>
        <dbReference type="ARBA" id="ARBA00022989"/>
    </source>
</evidence>
<dbReference type="InterPro" id="IPR032689">
    <property type="entry name" value="TraG-D_C"/>
</dbReference>
<dbReference type="Gene3D" id="3.40.50.300">
    <property type="entry name" value="P-loop containing nucleotide triphosphate hydrolases"/>
    <property type="match status" value="1"/>
</dbReference>
<accession>A0ABY7K0Y2</accession>
<dbReference type="InterPro" id="IPR027417">
    <property type="entry name" value="P-loop_NTPase"/>
</dbReference>
<dbReference type="Pfam" id="PF12696">
    <property type="entry name" value="TraG-D_C"/>
    <property type="match status" value="1"/>
</dbReference>
<keyword evidence="5 6" id="KW-0472">Membrane</keyword>
<organism evidence="8 9">
    <name type="scientific">Jatrophihabitans cynanchi</name>
    <dbReference type="NCBI Taxonomy" id="2944128"/>
    <lineage>
        <taxon>Bacteria</taxon>
        <taxon>Bacillati</taxon>
        <taxon>Actinomycetota</taxon>
        <taxon>Actinomycetes</taxon>
        <taxon>Jatrophihabitantales</taxon>
        <taxon>Jatrophihabitantaceae</taxon>
        <taxon>Jatrophihabitans</taxon>
    </lineage>
</organism>
<evidence type="ECO:0000256" key="5">
    <source>
        <dbReference type="ARBA" id="ARBA00023136"/>
    </source>
</evidence>
<keyword evidence="9" id="KW-1185">Reference proteome</keyword>
<dbReference type="InterPro" id="IPR051539">
    <property type="entry name" value="T4SS-coupling_protein"/>
</dbReference>
<dbReference type="EMBL" id="CP097463">
    <property type="protein sequence ID" value="WAX58511.1"/>
    <property type="molecule type" value="Genomic_DNA"/>
</dbReference>
<evidence type="ECO:0000313" key="9">
    <source>
        <dbReference type="Proteomes" id="UP001164693"/>
    </source>
</evidence>
<evidence type="ECO:0000256" key="2">
    <source>
        <dbReference type="ARBA" id="ARBA00022475"/>
    </source>
</evidence>
<gene>
    <name evidence="8" type="ORF">M6B22_07035</name>
</gene>
<dbReference type="RefSeq" id="WP_269445049.1">
    <property type="nucleotide sequence ID" value="NZ_CP097463.1"/>
</dbReference>
<proteinExistence type="predicted"/>
<dbReference type="SUPFAM" id="SSF52540">
    <property type="entry name" value="P-loop containing nucleoside triphosphate hydrolases"/>
    <property type="match status" value="1"/>
</dbReference>
<feature type="domain" description="TraD/TraG TraM recognition site" evidence="7">
    <location>
        <begin position="436"/>
        <end position="553"/>
    </location>
</feature>
<evidence type="ECO:0000256" key="6">
    <source>
        <dbReference type="SAM" id="Phobius"/>
    </source>
</evidence>
<evidence type="ECO:0000259" key="7">
    <source>
        <dbReference type="Pfam" id="PF12696"/>
    </source>
</evidence>
<evidence type="ECO:0000313" key="8">
    <source>
        <dbReference type="EMBL" id="WAX58511.1"/>
    </source>
</evidence>
<keyword evidence="4 6" id="KW-1133">Transmembrane helix</keyword>
<evidence type="ECO:0000256" key="3">
    <source>
        <dbReference type="ARBA" id="ARBA00022692"/>
    </source>
</evidence>
<sequence length="617" mass="65473">MSRDRDTSRRGGYEVLIAIAVGLLLLAAGAGVTADVAAGLASSISGRGWVFLPVSEVPSLLGAMFTHAGDLASAYPASDRDSLAGNGTIWIWIGIALALYAIVVVVLAVLLLPMLITRPGYEKPTRASKLLGVSAVRRATRRLHPAVAVKGGRAPIGGPRLGRMRGAGVPLYASIEDSVLVIGPPGAGKGTGFMYRAVADALGAVVSTSTKPDVLLNTVALRQRDGLRGPRKVWVFDPQEISGWPEVLRWSPTRGCDDPTTAIVRAAGMAEASQVGKGVTNGDFWAGQTAAVIRCYLHAAALGNKTAIDVMRWTRNPRAEEPITILAEHPGAADGWADELAEQKAAPPNQVGSVWAGVRRAFDSLADPRVARACSPRPGEGFSPEEFIASGDTLYLLGSNKATLSVAPLVVALIEDIIEAGRRLAASSAGERMALPMTLALDECANIAPLPSLPYVLGDGRGQGFQTHVVFQSLAQARSRWGAEEAEVIWDTCTCRMILPGSANQRDNKMISELLGEFDEVGLRRSRGRGATSYNEDIRSRATLSVNGVREIKPGRFLLIYRHLKPIEGELELSYRGREAKRFTAALTEGRRLTGRGGINNIPDVGQADRFGSAAAG</sequence>
<dbReference type="Proteomes" id="UP001164693">
    <property type="component" value="Chromosome"/>
</dbReference>
<name>A0ABY7K0Y2_9ACTN</name>
<keyword evidence="2" id="KW-1003">Cell membrane</keyword>
<dbReference type="PANTHER" id="PTHR37937">
    <property type="entry name" value="CONJUGATIVE TRANSFER: DNA TRANSPORT"/>
    <property type="match status" value="1"/>
</dbReference>
<feature type="transmembrane region" description="Helical" evidence="6">
    <location>
        <begin position="89"/>
        <end position="116"/>
    </location>
</feature>
<dbReference type="PANTHER" id="PTHR37937:SF1">
    <property type="entry name" value="CONJUGATIVE TRANSFER: DNA TRANSPORT"/>
    <property type="match status" value="1"/>
</dbReference>
<keyword evidence="3 6" id="KW-0812">Transmembrane</keyword>
<reference evidence="8" key="1">
    <citation type="submission" date="2022-05" db="EMBL/GenBank/DDBJ databases">
        <title>Jatrophihabitans sp. SB3-54 whole genome sequence.</title>
        <authorList>
            <person name="Suh M.K."/>
            <person name="Eom M.K."/>
            <person name="Kim J.S."/>
            <person name="Kim H.S."/>
            <person name="Do H.E."/>
            <person name="Shin Y.K."/>
            <person name="Lee J.-S."/>
        </authorList>
    </citation>
    <scope>NUCLEOTIDE SEQUENCE</scope>
    <source>
        <strain evidence="8">SB3-54</strain>
    </source>
</reference>
<comment type="subcellular location">
    <subcellularLocation>
        <location evidence="1">Cell membrane</location>
        <topology evidence="1">Multi-pass membrane protein</topology>
    </subcellularLocation>
</comment>
<evidence type="ECO:0000256" key="1">
    <source>
        <dbReference type="ARBA" id="ARBA00004651"/>
    </source>
</evidence>
<dbReference type="CDD" id="cd01127">
    <property type="entry name" value="TrwB_TraG_TraD_VirD4"/>
    <property type="match status" value="1"/>
</dbReference>